<accession>A0AAV2F4W4</accession>
<gene>
    <name evidence="2" type="ORF">LTRI10_LOCUS33793</name>
</gene>
<reference evidence="2 3" key="1">
    <citation type="submission" date="2024-04" db="EMBL/GenBank/DDBJ databases">
        <authorList>
            <person name="Fracassetti M."/>
        </authorList>
    </citation>
    <scope>NUCLEOTIDE SEQUENCE [LARGE SCALE GENOMIC DNA]</scope>
</reference>
<keyword evidence="3" id="KW-1185">Reference proteome</keyword>
<dbReference type="Proteomes" id="UP001497516">
    <property type="component" value="Chromosome 6"/>
</dbReference>
<dbReference type="AlphaFoldDB" id="A0AAV2F4W4"/>
<evidence type="ECO:0000313" key="3">
    <source>
        <dbReference type="Proteomes" id="UP001497516"/>
    </source>
</evidence>
<evidence type="ECO:0000313" key="2">
    <source>
        <dbReference type="EMBL" id="CAL1393199.1"/>
    </source>
</evidence>
<dbReference type="EMBL" id="OZ034819">
    <property type="protein sequence ID" value="CAL1393199.1"/>
    <property type="molecule type" value="Genomic_DNA"/>
</dbReference>
<protein>
    <submittedName>
        <fullName evidence="2">Uncharacterized protein</fullName>
    </submittedName>
</protein>
<name>A0AAV2F4W4_9ROSI</name>
<organism evidence="2 3">
    <name type="scientific">Linum trigynum</name>
    <dbReference type="NCBI Taxonomy" id="586398"/>
    <lineage>
        <taxon>Eukaryota</taxon>
        <taxon>Viridiplantae</taxon>
        <taxon>Streptophyta</taxon>
        <taxon>Embryophyta</taxon>
        <taxon>Tracheophyta</taxon>
        <taxon>Spermatophyta</taxon>
        <taxon>Magnoliopsida</taxon>
        <taxon>eudicotyledons</taxon>
        <taxon>Gunneridae</taxon>
        <taxon>Pentapetalae</taxon>
        <taxon>rosids</taxon>
        <taxon>fabids</taxon>
        <taxon>Malpighiales</taxon>
        <taxon>Linaceae</taxon>
        <taxon>Linum</taxon>
    </lineage>
</organism>
<evidence type="ECO:0000256" key="1">
    <source>
        <dbReference type="SAM" id="MobiDB-lite"/>
    </source>
</evidence>
<sequence length="77" mass="9017">MELKIGILEVIGLVAMRAKRAAQKCSLFIKDKPPFLERQLVQHEDDDLKKVFIDVHHSQQHDKPRQVQEWASKKEDV</sequence>
<proteinExistence type="predicted"/>
<feature type="region of interest" description="Disordered" evidence="1">
    <location>
        <begin position="55"/>
        <end position="77"/>
    </location>
</feature>